<name>A0A553NYJ8_TIGCA</name>
<evidence type="ECO:0000313" key="5">
    <source>
        <dbReference type="Proteomes" id="UP000318571"/>
    </source>
</evidence>
<feature type="transmembrane region" description="Helical" evidence="1">
    <location>
        <begin position="414"/>
        <end position="438"/>
    </location>
</feature>
<dbReference type="SUPFAM" id="SSF57414">
    <property type="entry name" value="Hairpin loop containing domain-like"/>
    <property type="match status" value="1"/>
</dbReference>
<protein>
    <recommendedName>
        <fullName evidence="6">ZP domain-containing protein</fullName>
    </recommendedName>
</protein>
<accession>A0A553NYJ8</accession>
<keyword evidence="1" id="KW-0812">Transmembrane</keyword>
<feature type="non-terminal residue" evidence="4">
    <location>
        <position position="1"/>
    </location>
</feature>
<dbReference type="Pfam" id="PF00024">
    <property type="entry name" value="PAN_1"/>
    <property type="match status" value="1"/>
</dbReference>
<dbReference type="InterPro" id="IPR001507">
    <property type="entry name" value="ZP_dom"/>
</dbReference>
<gene>
    <name evidence="4" type="ORF">TCAL_16447</name>
</gene>
<dbReference type="InterPro" id="IPR052774">
    <property type="entry name" value="Celegans_DevNeuronal_Protein"/>
</dbReference>
<dbReference type="GO" id="GO:0009653">
    <property type="term" value="P:anatomical structure morphogenesis"/>
    <property type="evidence" value="ECO:0007669"/>
    <property type="project" value="TreeGrafter"/>
</dbReference>
<evidence type="ECO:0008006" key="6">
    <source>
        <dbReference type="Google" id="ProtNLM"/>
    </source>
</evidence>
<dbReference type="Gene3D" id="3.50.4.10">
    <property type="entry name" value="Hepatocyte Growth Factor"/>
    <property type="match status" value="1"/>
</dbReference>
<organism evidence="4 5">
    <name type="scientific">Tigriopus californicus</name>
    <name type="common">Marine copepod</name>
    <dbReference type="NCBI Taxonomy" id="6832"/>
    <lineage>
        <taxon>Eukaryota</taxon>
        <taxon>Metazoa</taxon>
        <taxon>Ecdysozoa</taxon>
        <taxon>Arthropoda</taxon>
        <taxon>Crustacea</taxon>
        <taxon>Multicrustacea</taxon>
        <taxon>Hexanauplia</taxon>
        <taxon>Copepoda</taxon>
        <taxon>Harpacticoida</taxon>
        <taxon>Harpacticidae</taxon>
        <taxon>Tigriopus</taxon>
    </lineage>
</organism>
<evidence type="ECO:0000313" key="4">
    <source>
        <dbReference type="EMBL" id="TRY70509.1"/>
    </source>
</evidence>
<feature type="domain" description="Apple" evidence="2">
    <location>
        <begin position="1"/>
        <end position="84"/>
    </location>
</feature>
<dbReference type="PANTHER" id="PTHR47327">
    <property type="entry name" value="FI18240P1-RELATED"/>
    <property type="match status" value="1"/>
</dbReference>
<evidence type="ECO:0000256" key="1">
    <source>
        <dbReference type="SAM" id="Phobius"/>
    </source>
</evidence>
<dbReference type="EMBL" id="VCGU01000009">
    <property type="protein sequence ID" value="TRY70509.1"/>
    <property type="molecule type" value="Genomic_DNA"/>
</dbReference>
<keyword evidence="5" id="KW-1185">Reference proteome</keyword>
<proteinExistence type="predicted"/>
<sequence length="550" mass="62674">VRSRTQIRPQFILRSIYVHSLEECKKECVEEKKFKCQSFNFVAKFSPAVNKNCELSDQNTQTLDINDSTYFDFSGNRDFYVKETRDLNCIDVSQTCSSNGMEFTLRTPYDFRGRIYTHKHFDRPKCFIRGLGKRVHLFKIPGHRGIPKCGTEKFGDTLTNIVVVQFSESVQTSDDVMYNLTCTAVAPGDAVVTSSYIGSGSGQPTPIEYLPAEHTLDSRVRLVIQYQGRPTTTIAVGDPLEFKLETQDGKNLLQDIFATDVVAKDPYSARAVQLIDRRGCPIDPYVFPSLGLARSGDGLSTSFNAFKIPESNFLVFEATVHTCKTDCPAVFCDAPQGRQDSYGRRRKRSMPSSDKRIESLSDEDNFNVKEILQVYESRAEITNNLEPAFKTRKTGATFRTENVIPNKVCLSEEWYYACITAVICCVITMPILAVWVYVSHRRAYDPKMKQFLNPHFNQTSPNTESHQINQSNFWEVANVNLQRNDPKYFANSNAWFSDKEQREKSNFGQHGAFQDPSEPIFTNPALFEKKATKNIGKNRRDILLRSRDNK</sequence>
<keyword evidence="1" id="KW-1133">Transmembrane helix</keyword>
<dbReference type="PROSITE" id="PS51034">
    <property type="entry name" value="ZP_2"/>
    <property type="match status" value="1"/>
</dbReference>
<dbReference type="Proteomes" id="UP000318571">
    <property type="component" value="Chromosome 9"/>
</dbReference>
<dbReference type="PANTHER" id="PTHR47327:SF9">
    <property type="entry name" value="NO MECHANORECEPTOR POTENTIAL A, ISOFORM A"/>
    <property type="match status" value="1"/>
</dbReference>
<dbReference type="SMART" id="SM00241">
    <property type="entry name" value="ZP"/>
    <property type="match status" value="1"/>
</dbReference>
<feature type="domain" description="ZP" evidence="3">
    <location>
        <begin position="95"/>
        <end position="339"/>
    </location>
</feature>
<dbReference type="InterPro" id="IPR003609">
    <property type="entry name" value="Pan_app"/>
</dbReference>
<evidence type="ECO:0000259" key="2">
    <source>
        <dbReference type="PROSITE" id="PS50948"/>
    </source>
</evidence>
<dbReference type="PROSITE" id="PS50948">
    <property type="entry name" value="PAN"/>
    <property type="match status" value="1"/>
</dbReference>
<comment type="caution">
    <text evidence="4">The sequence shown here is derived from an EMBL/GenBank/DDBJ whole genome shotgun (WGS) entry which is preliminary data.</text>
</comment>
<dbReference type="AlphaFoldDB" id="A0A553NYJ8"/>
<dbReference type="STRING" id="6832.A0A553NYJ8"/>
<reference evidence="4 5" key="1">
    <citation type="journal article" date="2018" name="Nat. Ecol. Evol.">
        <title>Genomic signatures of mitonuclear coevolution across populations of Tigriopus californicus.</title>
        <authorList>
            <person name="Barreto F.S."/>
            <person name="Watson E.T."/>
            <person name="Lima T.G."/>
            <person name="Willett C.S."/>
            <person name="Edmands S."/>
            <person name="Li W."/>
            <person name="Burton R.S."/>
        </authorList>
    </citation>
    <scope>NUCLEOTIDE SEQUENCE [LARGE SCALE GENOMIC DNA]</scope>
    <source>
        <strain evidence="4 5">San Diego</strain>
    </source>
</reference>
<evidence type="ECO:0000259" key="3">
    <source>
        <dbReference type="PROSITE" id="PS51034"/>
    </source>
</evidence>
<keyword evidence="1" id="KW-0472">Membrane</keyword>
<dbReference type="OMA" id="TESHQIN"/>